<evidence type="ECO:0000256" key="1">
    <source>
        <dbReference type="SAM" id="MobiDB-lite"/>
    </source>
</evidence>
<feature type="region of interest" description="Disordered" evidence="1">
    <location>
        <begin position="77"/>
        <end position="128"/>
    </location>
</feature>
<evidence type="ECO:0000313" key="3">
    <source>
        <dbReference type="Proteomes" id="UP001159364"/>
    </source>
</evidence>
<dbReference type="Gene3D" id="3.10.450.40">
    <property type="match status" value="1"/>
</dbReference>
<sequence length="222" mass="24563">MELAQSTEGRNCALWEQSSRSTKSPRVVGGSGVSGSQNWGVKRTFSASPNLTIALWFPNRKFAEDGEVIGEDMDLIEANGGKQPRGEEDGNEALVKRQKVDKSMEEERLEKKAEEEIDGNGKEKGEEEKKVVVGPVTLGLKSFGSSPDKKIGSGIRAFQVQIHPTFKSRCLFLIRDDDSVDDFSFRKSVDNILPLSEAELVRPVICLQPDAPDEVIQHFFPP</sequence>
<feature type="compositionally biased region" description="Basic and acidic residues" evidence="1">
    <location>
        <begin position="84"/>
        <end position="128"/>
    </location>
</feature>
<dbReference type="EMBL" id="JAIWQS010000007">
    <property type="protein sequence ID" value="KAJ8759654.1"/>
    <property type="molecule type" value="Genomic_DNA"/>
</dbReference>
<dbReference type="GO" id="GO:0009507">
    <property type="term" value="C:chloroplast"/>
    <property type="evidence" value="ECO:0007669"/>
    <property type="project" value="TreeGrafter"/>
</dbReference>
<organism evidence="2 3">
    <name type="scientific">Erythroxylum novogranatense</name>
    <dbReference type="NCBI Taxonomy" id="1862640"/>
    <lineage>
        <taxon>Eukaryota</taxon>
        <taxon>Viridiplantae</taxon>
        <taxon>Streptophyta</taxon>
        <taxon>Embryophyta</taxon>
        <taxon>Tracheophyta</taxon>
        <taxon>Spermatophyta</taxon>
        <taxon>Magnoliopsida</taxon>
        <taxon>eudicotyledons</taxon>
        <taxon>Gunneridae</taxon>
        <taxon>Pentapetalae</taxon>
        <taxon>rosids</taxon>
        <taxon>fabids</taxon>
        <taxon>Malpighiales</taxon>
        <taxon>Erythroxylaceae</taxon>
        <taxon>Erythroxylum</taxon>
    </lineage>
</organism>
<feature type="region of interest" description="Disordered" evidence="1">
    <location>
        <begin position="1"/>
        <end position="42"/>
    </location>
</feature>
<accession>A0AAV8T032</accession>
<reference evidence="2 3" key="1">
    <citation type="submission" date="2021-09" db="EMBL/GenBank/DDBJ databases">
        <title>Genomic insights and catalytic innovation underlie evolution of tropane alkaloids biosynthesis.</title>
        <authorList>
            <person name="Wang Y.-J."/>
            <person name="Tian T."/>
            <person name="Huang J.-P."/>
            <person name="Huang S.-X."/>
        </authorList>
    </citation>
    <scope>NUCLEOTIDE SEQUENCE [LARGE SCALE GENOMIC DNA]</scope>
    <source>
        <strain evidence="2">KIB-2018</strain>
        <tissue evidence="2">Leaf</tissue>
    </source>
</reference>
<dbReference type="Pfam" id="PF11523">
    <property type="entry name" value="DUF3223"/>
    <property type="match status" value="1"/>
</dbReference>
<evidence type="ECO:0000313" key="2">
    <source>
        <dbReference type="EMBL" id="KAJ8759654.1"/>
    </source>
</evidence>
<comment type="caution">
    <text evidence="2">The sequence shown here is derived from an EMBL/GenBank/DDBJ whole genome shotgun (WGS) entry which is preliminary data.</text>
</comment>
<keyword evidence="3" id="KW-1185">Reference proteome</keyword>
<protein>
    <submittedName>
        <fullName evidence="2">Uncharacterized protein</fullName>
    </submittedName>
</protein>
<gene>
    <name evidence="2" type="ORF">K2173_009736</name>
</gene>
<dbReference type="Proteomes" id="UP001159364">
    <property type="component" value="Linkage Group LG07"/>
</dbReference>
<dbReference type="PANTHER" id="PTHR33415:SF12">
    <property type="entry name" value="PROTEIN EMBRYO DEFECTIVE 514"/>
    <property type="match status" value="1"/>
</dbReference>
<dbReference type="InterPro" id="IPR044673">
    <property type="entry name" value="DCL-like"/>
</dbReference>
<dbReference type="GO" id="GO:0009658">
    <property type="term" value="P:chloroplast organization"/>
    <property type="evidence" value="ECO:0007669"/>
    <property type="project" value="TreeGrafter"/>
</dbReference>
<proteinExistence type="predicted"/>
<dbReference type="PANTHER" id="PTHR33415">
    <property type="entry name" value="PROTEIN EMBRYO DEFECTIVE 514"/>
    <property type="match status" value="1"/>
</dbReference>
<dbReference type="GO" id="GO:0017126">
    <property type="term" value="P:nucleologenesis"/>
    <property type="evidence" value="ECO:0007669"/>
    <property type="project" value="TreeGrafter"/>
</dbReference>
<dbReference type="GO" id="GO:0005634">
    <property type="term" value="C:nucleus"/>
    <property type="evidence" value="ECO:0007669"/>
    <property type="project" value="TreeGrafter"/>
</dbReference>
<name>A0AAV8T032_9ROSI</name>
<dbReference type="AlphaFoldDB" id="A0AAV8T032"/>
<dbReference type="GO" id="GO:1901259">
    <property type="term" value="P:chloroplast rRNA processing"/>
    <property type="evidence" value="ECO:0007669"/>
    <property type="project" value="TreeGrafter"/>
</dbReference>